<dbReference type="AlphaFoldDB" id="A0A8T0V3F4"/>
<evidence type="ECO:0000256" key="3">
    <source>
        <dbReference type="ARBA" id="ARBA00022475"/>
    </source>
</evidence>
<name>A0A8T0V3F4_PANVG</name>
<dbReference type="EMBL" id="CM029041">
    <property type="protein sequence ID" value="KAG2629730.1"/>
    <property type="molecule type" value="Genomic_DNA"/>
</dbReference>
<comment type="similarity">
    <text evidence="2 7">Belongs to the Casparian strip membrane proteins (CASP) family.</text>
</comment>
<evidence type="ECO:0000256" key="7">
    <source>
        <dbReference type="RuleBase" id="RU361233"/>
    </source>
</evidence>
<evidence type="ECO:0000256" key="6">
    <source>
        <dbReference type="ARBA" id="ARBA00023136"/>
    </source>
</evidence>
<accession>A0A8T0V3F4</accession>
<keyword evidence="3 7" id="KW-1003">Cell membrane</keyword>
<comment type="subunit">
    <text evidence="7">Homodimer and heterodimers.</text>
</comment>
<evidence type="ECO:0000256" key="8">
    <source>
        <dbReference type="SAM" id="MobiDB-lite"/>
    </source>
</evidence>
<dbReference type="PANTHER" id="PTHR36488:SF9">
    <property type="entry name" value="CASP-LIKE PROTEIN"/>
    <property type="match status" value="1"/>
</dbReference>
<evidence type="ECO:0000256" key="5">
    <source>
        <dbReference type="ARBA" id="ARBA00022989"/>
    </source>
</evidence>
<feature type="compositionally biased region" description="Pro residues" evidence="8">
    <location>
        <begin position="171"/>
        <end position="197"/>
    </location>
</feature>
<evidence type="ECO:0000256" key="1">
    <source>
        <dbReference type="ARBA" id="ARBA00004651"/>
    </source>
</evidence>
<keyword evidence="4" id="KW-0812">Transmembrane</keyword>
<dbReference type="GO" id="GO:0005886">
    <property type="term" value="C:plasma membrane"/>
    <property type="evidence" value="ECO:0007669"/>
    <property type="project" value="UniProtKB-SubCell"/>
</dbReference>
<dbReference type="InterPro" id="IPR006702">
    <property type="entry name" value="CASP_dom"/>
</dbReference>
<dbReference type="InterPro" id="IPR044173">
    <property type="entry name" value="CASPL"/>
</dbReference>
<keyword evidence="11" id="KW-1185">Reference proteome</keyword>
<reference evidence="10" key="1">
    <citation type="submission" date="2020-05" db="EMBL/GenBank/DDBJ databases">
        <title>WGS assembly of Panicum virgatum.</title>
        <authorList>
            <person name="Lovell J.T."/>
            <person name="Jenkins J."/>
            <person name="Shu S."/>
            <person name="Juenger T.E."/>
            <person name="Schmutz J."/>
        </authorList>
    </citation>
    <scope>NUCLEOTIDE SEQUENCE</scope>
    <source>
        <strain evidence="10">AP13</strain>
    </source>
</reference>
<evidence type="ECO:0000313" key="11">
    <source>
        <dbReference type="Proteomes" id="UP000823388"/>
    </source>
</evidence>
<gene>
    <name evidence="10" type="ORF">PVAP13_3KG448900</name>
</gene>
<keyword evidence="5" id="KW-1133">Transmembrane helix</keyword>
<evidence type="ECO:0000259" key="9">
    <source>
        <dbReference type="Pfam" id="PF04535"/>
    </source>
</evidence>
<protein>
    <recommendedName>
        <fullName evidence="7">CASP-like protein</fullName>
    </recommendedName>
</protein>
<evidence type="ECO:0000256" key="4">
    <source>
        <dbReference type="ARBA" id="ARBA00022692"/>
    </source>
</evidence>
<feature type="domain" description="Casparian strip membrane protein" evidence="9">
    <location>
        <begin position="14"/>
        <end position="87"/>
    </location>
</feature>
<evidence type="ECO:0000256" key="2">
    <source>
        <dbReference type="ARBA" id="ARBA00007651"/>
    </source>
</evidence>
<comment type="caution">
    <text evidence="10">The sequence shown here is derived from an EMBL/GenBank/DDBJ whole genome shotgun (WGS) entry which is preliminary data.</text>
</comment>
<sequence>MGGDGRSSGERGAWEAASLVFRIATVGLSLASAIMTAASTQCVLRDDGSAAGTVSYGDYGSFKYSALADLLSAVLQMVAIFLEVVGKEKWAGAVELIDKLVLALTSTSAPLLLAADDITSCGGPRRGARRQARGLDDKLRPAAYASLGPLASTAANEIVKKLRRHKKQVEVPPPPPPPPTPPPPSPPPPPPPPPPTAPCSCSCCCENHDPCSASSS</sequence>
<dbReference type="PANTHER" id="PTHR36488">
    <property type="entry name" value="CASP-LIKE PROTEIN 1U1"/>
    <property type="match status" value="1"/>
</dbReference>
<feature type="region of interest" description="Disordered" evidence="8">
    <location>
        <begin position="163"/>
        <end position="198"/>
    </location>
</feature>
<comment type="subcellular location">
    <subcellularLocation>
        <location evidence="1 7">Cell membrane</location>
        <topology evidence="1 7">Multi-pass membrane protein</topology>
    </subcellularLocation>
</comment>
<organism evidence="10 11">
    <name type="scientific">Panicum virgatum</name>
    <name type="common">Blackwell switchgrass</name>
    <dbReference type="NCBI Taxonomy" id="38727"/>
    <lineage>
        <taxon>Eukaryota</taxon>
        <taxon>Viridiplantae</taxon>
        <taxon>Streptophyta</taxon>
        <taxon>Embryophyta</taxon>
        <taxon>Tracheophyta</taxon>
        <taxon>Spermatophyta</taxon>
        <taxon>Magnoliopsida</taxon>
        <taxon>Liliopsida</taxon>
        <taxon>Poales</taxon>
        <taxon>Poaceae</taxon>
        <taxon>PACMAD clade</taxon>
        <taxon>Panicoideae</taxon>
        <taxon>Panicodae</taxon>
        <taxon>Paniceae</taxon>
        <taxon>Panicinae</taxon>
        <taxon>Panicum</taxon>
        <taxon>Panicum sect. Hiantes</taxon>
    </lineage>
</organism>
<dbReference type="Pfam" id="PF04535">
    <property type="entry name" value="CASP_dom"/>
    <property type="match status" value="1"/>
</dbReference>
<proteinExistence type="inferred from homology"/>
<dbReference type="Proteomes" id="UP000823388">
    <property type="component" value="Chromosome 3K"/>
</dbReference>
<keyword evidence="6" id="KW-0472">Membrane</keyword>
<evidence type="ECO:0000313" key="10">
    <source>
        <dbReference type="EMBL" id="KAG2629730.1"/>
    </source>
</evidence>